<comment type="function">
    <text evidence="3">Catalyzes the reversible cyclization of carbamoyl aspartate to dihydroorotate.</text>
</comment>
<keyword evidence="3 6" id="KW-0378">Hydrolase</keyword>
<organism evidence="6 7">
    <name type="scientific">Candidatus Endolissoclinum faulkneri L2</name>
    <dbReference type="NCBI Taxonomy" id="1193729"/>
    <lineage>
        <taxon>Bacteria</taxon>
        <taxon>Pseudomonadati</taxon>
        <taxon>Pseudomonadota</taxon>
        <taxon>Alphaproteobacteria</taxon>
        <taxon>Rhodospirillales</taxon>
        <taxon>Rhodospirillaceae</taxon>
        <taxon>Candidatus Endolissoclinum</taxon>
    </lineage>
</organism>
<feature type="binding site" evidence="3">
    <location>
        <position position="183"/>
    </location>
    <ligand>
        <name>Zn(2+)</name>
        <dbReference type="ChEBI" id="CHEBI:29105"/>
        <label>2</label>
    </ligand>
</feature>
<dbReference type="NCBIfam" id="TIGR00857">
    <property type="entry name" value="pyrC_multi"/>
    <property type="match status" value="1"/>
</dbReference>
<comment type="catalytic activity">
    <reaction evidence="3">
        <text>(S)-dihydroorotate + H2O = N-carbamoyl-L-aspartate + H(+)</text>
        <dbReference type="Rhea" id="RHEA:24296"/>
        <dbReference type="ChEBI" id="CHEBI:15377"/>
        <dbReference type="ChEBI" id="CHEBI:15378"/>
        <dbReference type="ChEBI" id="CHEBI:30864"/>
        <dbReference type="ChEBI" id="CHEBI:32814"/>
        <dbReference type="EC" id="3.5.2.3"/>
    </reaction>
</comment>
<proteinExistence type="inferred from homology"/>
<dbReference type="AlphaFoldDB" id="K7YST3"/>
<comment type="similarity">
    <text evidence="3">Belongs to the metallo-dependent hydrolases superfamily. DHOase family. Class I DHOase subfamily.</text>
</comment>
<dbReference type="RefSeq" id="WP_015089127.1">
    <property type="nucleotide sequence ID" value="NC_019566.1"/>
</dbReference>
<keyword evidence="3" id="KW-0479">Metal-binding</keyword>
<keyword evidence="7" id="KW-1185">Reference proteome</keyword>
<keyword evidence="1 3" id="KW-0862">Zinc</keyword>
<dbReference type="Pfam" id="PF12890">
    <property type="entry name" value="DHOase"/>
    <property type="match status" value="1"/>
</dbReference>
<dbReference type="GO" id="GO:0005737">
    <property type="term" value="C:cytoplasm"/>
    <property type="evidence" value="ECO:0007669"/>
    <property type="project" value="TreeGrafter"/>
</dbReference>
<dbReference type="InterPro" id="IPR011059">
    <property type="entry name" value="Metal-dep_hydrolase_composite"/>
</dbReference>
<evidence type="ECO:0000259" key="5">
    <source>
        <dbReference type="Pfam" id="PF12890"/>
    </source>
</evidence>
<dbReference type="KEGG" id="thal:A1OE_1460"/>
<dbReference type="PANTHER" id="PTHR43668">
    <property type="entry name" value="ALLANTOINASE"/>
    <property type="match status" value="1"/>
</dbReference>
<evidence type="ECO:0000256" key="1">
    <source>
        <dbReference type="ARBA" id="ARBA00022833"/>
    </source>
</evidence>
<dbReference type="InterPro" id="IPR032466">
    <property type="entry name" value="Metal_Hydrolase"/>
</dbReference>
<dbReference type="InterPro" id="IPR024403">
    <property type="entry name" value="DHOase_cat"/>
</dbReference>
<keyword evidence="2 3" id="KW-0665">Pyrimidine biosynthesis</keyword>
<dbReference type="InterPro" id="IPR013108">
    <property type="entry name" value="Amidohydro_3"/>
</dbReference>
<gene>
    <name evidence="3 6" type="primary">pyrC</name>
    <name evidence="6" type="ORF">A1OE_1460</name>
</gene>
<evidence type="ECO:0000256" key="3">
    <source>
        <dbReference type="HAMAP-Rule" id="MF_00220"/>
    </source>
</evidence>
<reference evidence="6 7" key="1">
    <citation type="journal article" date="2012" name="Proc. Natl. Acad. Sci. U.S.A.">
        <title>Genome streamlining and chemical defense in a coral reef symbiosis.</title>
        <authorList>
            <person name="Kwan J.C."/>
            <person name="Donia M.S."/>
            <person name="Han A.W."/>
            <person name="Hirose E."/>
            <person name="Haygood M.G."/>
            <person name="Schmidt E.W."/>
        </authorList>
    </citation>
    <scope>NUCLEOTIDE SEQUENCE [LARGE SCALE GENOMIC DNA]</scope>
    <source>
        <strain evidence="6 7">L2</strain>
    </source>
</reference>
<dbReference type="OrthoDB" id="9803027at2"/>
<dbReference type="Proteomes" id="UP000010077">
    <property type="component" value="Chromosome"/>
</dbReference>
<dbReference type="GO" id="GO:0004151">
    <property type="term" value="F:dihydroorotase activity"/>
    <property type="evidence" value="ECO:0007669"/>
    <property type="project" value="UniProtKB-UniRule"/>
</dbReference>
<dbReference type="CDD" id="cd01317">
    <property type="entry name" value="DHOase_IIa"/>
    <property type="match status" value="1"/>
</dbReference>
<evidence type="ECO:0000259" key="4">
    <source>
        <dbReference type="Pfam" id="PF07969"/>
    </source>
</evidence>
<dbReference type="PATRIC" id="fig|1193729.4.peg.759"/>
<evidence type="ECO:0000313" key="7">
    <source>
        <dbReference type="Proteomes" id="UP000010077"/>
    </source>
</evidence>
<dbReference type="SUPFAM" id="SSF51338">
    <property type="entry name" value="Composite domain of metallo-dependent hydrolases"/>
    <property type="match status" value="1"/>
</dbReference>
<dbReference type="UniPathway" id="UPA00070">
    <property type="reaction ID" value="UER00117"/>
</dbReference>
<dbReference type="GO" id="GO:0008270">
    <property type="term" value="F:zinc ion binding"/>
    <property type="evidence" value="ECO:0007669"/>
    <property type="project" value="UniProtKB-UniRule"/>
</dbReference>
<dbReference type="Gene3D" id="2.30.40.10">
    <property type="entry name" value="Urease, subunit C, domain 1"/>
    <property type="match status" value="1"/>
</dbReference>
<dbReference type="PANTHER" id="PTHR43668:SF2">
    <property type="entry name" value="ALLANTOINASE"/>
    <property type="match status" value="1"/>
</dbReference>
<dbReference type="Pfam" id="PF07969">
    <property type="entry name" value="Amidohydro_3"/>
    <property type="match status" value="1"/>
</dbReference>
<feature type="domain" description="Dihydroorotase catalytic" evidence="5">
    <location>
        <begin position="54"/>
        <end position="239"/>
    </location>
</feature>
<dbReference type="GO" id="GO:0004038">
    <property type="term" value="F:allantoinase activity"/>
    <property type="evidence" value="ECO:0007669"/>
    <property type="project" value="TreeGrafter"/>
</dbReference>
<protein>
    <recommendedName>
        <fullName evidence="3">Dihydroorotase</fullName>
        <shortName evidence="3">DHOase</shortName>
        <ecNumber evidence="3">3.5.2.3</ecNumber>
    </recommendedName>
</protein>
<dbReference type="HOGENOM" id="CLU_015572_1_0_5"/>
<name>K7YST3_9PROT</name>
<accession>K7YST3</accession>
<evidence type="ECO:0000256" key="2">
    <source>
        <dbReference type="ARBA" id="ARBA00022975"/>
    </source>
</evidence>
<feature type="binding site" evidence="3">
    <location>
        <position position="236"/>
    </location>
    <ligand>
        <name>Zn(2+)</name>
        <dbReference type="ChEBI" id="CHEBI:29105"/>
        <label>2</label>
    </ligand>
</feature>
<comment type="cofactor">
    <cofactor evidence="3">
        <name>Zn(2+)</name>
        <dbReference type="ChEBI" id="CHEBI:29105"/>
    </cofactor>
    <text evidence="3">Binds 2 Zn(2+) ions per subunit.</text>
</comment>
<dbReference type="HAMAP" id="MF_00220_B">
    <property type="entry name" value="PyrC_classI_B"/>
    <property type="match status" value="1"/>
</dbReference>
<evidence type="ECO:0000313" key="6">
    <source>
        <dbReference type="EMBL" id="AFX99629.1"/>
    </source>
</evidence>
<dbReference type="SUPFAM" id="SSF51556">
    <property type="entry name" value="Metallo-dependent hydrolases"/>
    <property type="match status" value="1"/>
</dbReference>
<dbReference type="STRING" id="1193729.A1OE_1460"/>
<feature type="binding site" evidence="3">
    <location>
        <position position="313"/>
    </location>
    <ligand>
        <name>substrate</name>
    </ligand>
</feature>
<feature type="domain" description="Amidohydrolase 3" evidence="4">
    <location>
        <begin position="349"/>
        <end position="425"/>
    </location>
</feature>
<dbReference type="EC" id="3.5.2.3" evidence="3"/>
<dbReference type="InterPro" id="IPR004722">
    <property type="entry name" value="DHOase"/>
</dbReference>
<comment type="pathway">
    <text evidence="3">Pyrimidine metabolism; UMP biosynthesis via de novo pathway; (S)-dihydroorotate from bicarbonate: step 3/3.</text>
</comment>
<dbReference type="eggNOG" id="COG0044">
    <property type="taxonomic scope" value="Bacteria"/>
</dbReference>
<dbReference type="InterPro" id="IPR050138">
    <property type="entry name" value="DHOase/Allantoinase_Hydrolase"/>
</dbReference>
<feature type="binding site" evidence="3">
    <location>
        <position position="309"/>
    </location>
    <ligand>
        <name>Zn(2+)</name>
        <dbReference type="ChEBI" id="CHEBI:29105"/>
        <label>1</label>
    </ligand>
</feature>
<dbReference type="GO" id="GO:0044205">
    <property type="term" value="P:'de novo' UMP biosynthetic process"/>
    <property type="evidence" value="ECO:0007669"/>
    <property type="project" value="UniProtKB-UniRule"/>
</dbReference>
<sequence length="429" mass="46742">MTTLYNNARLLDPASGLDTMGALLVHEGKIVKVSEKVFVDLLQVDADIVDCKERCLAPGLVDMRVQMREPGNEHIETMYSAQKAAVAGGITTFAPLPNTNPIIDDVSLLEFVQRRALEIGLANVHPYAAITKGLRGSEITEFGMLADSGAVAFTDAKYSVSNSLVMRRALSYASIFKRTIVQHPEDPYLASKGSANEGEIATRLGLSGIPSIAEVIMVERDLRLVELTGNSYHAAHLSTAAAIEAIRQAKKRGLPVTCETAPPYFALNEDAIIGYRTFARLSPPLRSEQDRLAVVAGLADGTIDAIASDHDPHDHNRKDVPFSQAVSGAVGLETLLPISLELVHTKAMKLIDLLHRLTVAPARILGLPYGTLKLGGDADLVIFDLNRIDKVTPERFASKSRNTPFDKRPIEGRVWRTVYRGNVVYDVEK</sequence>
<dbReference type="GO" id="GO:0006145">
    <property type="term" value="P:purine nucleobase catabolic process"/>
    <property type="evidence" value="ECO:0007669"/>
    <property type="project" value="TreeGrafter"/>
</dbReference>
<dbReference type="Gene3D" id="3.20.20.140">
    <property type="entry name" value="Metal-dependent hydrolases"/>
    <property type="match status" value="1"/>
</dbReference>
<comment type="caution">
    <text evidence="3">Lacks conserved residue(s) required for the propagation of feature annotation.</text>
</comment>
<feature type="binding site" evidence="3">
    <location>
        <position position="98"/>
    </location>
    <ligand>
        <name>substrate</name>
    </ligand>
</feature>
<feature type="active site" evidence="3">
    <location>
        <position position="309"/>
    </location>
</feature>
<dbReference type="EMBL" id="CP003539">
    <property type="protein sequence ID" value="AFX99629.1"/>
    <property type="molecule type" value="Genomic_DNA"/>
</dbReference>